<dbReference type="PANTHER" id="PTHR36151">
    <property type="entry name" value="BLR2777 PROTEIN"/>
    <property type="match status" value="1"/>
</dbReference>
<dbReference type="InterPro" id="IPR018713">
    <property type="entry name" value="MPAB/Lcp_cat_dom"/>
</dbReference>
<dbReference type="GO" id="GO:0016491">
    <property type="term" value="F:oxidoreductase activity"/>
    <property type="evidence" value="ECO:0007669"/>
    <property type="project" value="InterPro"/>
</dbReference>
<feature type="domain" description="ER-bound oxygenase mpaB/mpaB'/Rubber oxygenase catalytic" evidence="2">
    <location>
        <begin position="51"/>
        <end position="274"/>
    </location>
</feature>
<evidence type="ECO:0000256" key="1">
    <source>
        <dbReference type="SAM" id="MobiDB-lite"/>
    </source>
</evidence>
<accession>A0A3A1TXJ7</accession>
<feature type="region of interest" description="Disordered" evidence="1">
    <location>
        <begin position="1"/>
        <end position="26"/>
    </location>
</feature>
<evidence type="ECO:0000313" key="3">
    <source>
        <dbReference type="EMBL" id="RIX28912.1"/>
    </source>
</evidence>
<dbReference type="PANTHER" id="PTHR36151:SF3">
    <property type="entry name" value="ER-BOUND OXYGENASE MPAB_MPAB'_RUBBER OXYGENASE CATALYTIC DOMAIN-CONTAINING PROTEIN"/>
    <property type="match status" value="1"/>
</dbReference>
<comment type="caution">
    <text evidence="3">The sequence shown here is derived from an EMBL/GenBank/DDBJ whole genome shotgun (WGS) entry which is preliminary data.</text>
</comment>
<dbReference type="Pfam" id="PF09995">
    <property type="entry name" value="MPAB_Lcp_cat"/>
    <property type="match status" value="1"/>
</dbReference>
<organism evidence="3 4">
    <name type="scientific">Amnibacterium setariae</name>
    <dbReference type="NCBI Taxonomy" id="2306585"/>
    <lineage>
        <taxon>Bacteria</taxon>
        <taxon>Bacillati</taxon>
        <taxon>Actinomycetota</taxon>
        <taxon>Actinomycetes</taxon>
        <taxon>Micrococcales</taxon>
        <taxon>Microbacteriaceae</taxon>
        <taxon>Amnibacterium</taxon>
    </lineage>
</organism>
<evidence type="ECO:0000313" key="4">
    <source>
        <dbReference type="Proteomes" id="UP000265742"/>
    </source>
</evidence>
<dbReference type="AlphaFoldDB" id="A0A3A1TXJ7"/>
<gene>
    <name evidence="3" type="ORF">D1781_11815</name>
</gene>
<name>A0A3A1TXJ7_9MICO</name>
<sequence length="297" mass="31785">MADRGGRPRPQARGRRPGREPHRPVRPRLARAARAVTRRARRIPPAPQLQLEGVLLAGGLRALLLQLAHPAVGHGVAAHSAFEADPLGRLWSTLRYVYVVAAGDEDLVRRSARAVGRAHRPVVSGPGAAVGYDARDPALQRWVAATIADTALRIADATWGPLPPALADELLARMGRLATALGLPEGEWPVGRDAFDRAVAADAAVLRLDGATLPVVRALVAARGTPWWLRRIMPAYLLATLGTLPALRAELLPLVPPGTPDLLPLARRLAPLVRLLPPGLRRLPARRILAVARRAAG</sequence>
<dbReference type="EMBL" id="QXTG01000002">
    <property type="protein sequence ID" value="RIX28912.1"/>
    <property type="molecule type" value="Genomic_DNA"/>
</dbReference>
<protein>
    <submittedName>
        <fullName evidence="3">DUF2236 domain-containing protein</fullName>
    </submittedName>
</protein>
<dbReference type="Proteomes" id="UP000265742">
    <property type="component" value="Unassembled WGS sequence"/>
</dbReference>
<proteinExistence type="predicted"/>
<reference evidence="4" key="1">
    <citation type="submission" date="2018-09" db="EMBL/GenBank/DDBJ databases">
        <authorList>
            <person name="Kim I."/>
        </authorList>
    </citation>
    <scope>NUCLEOTIDE SEQUENCE [LARGE SCALE GENOMIC DNA]</scope>
    <source>
        <strain evidence="4">DD4a</strain>
    </source>
</reference>
<evidence type="ECO:0000259" key="2">
    <source>
        <dbReference type="Pfam" id="PF09995"/>
    </source>
</evidence>
<keyword evidence="4" id="KW-1185">Reference proteome</keyword>